<evidence type="ECO:0000256" key="4">
    <source>
        <dbReference type="ARBA" id="ARBA00022989"/>
    </source>
</evidence>
<dbReference type="STRING" id="1432307.W9C557"/>
<dbReference type="Gene3D" id="6.10.110.10">
    <property type="match status" value="1"/>
</dbReference>
<evidence type="ECO:0000256" key="3">
    <source>
        <dbReference type="ARBA" id="ARBA00022692"/>
    </source>
</evidence>
<keyword evidence="8" id="KW-1185">Reference proteome</keyword>
<evidence type="ECO:0000256" key="1">
    <source>
        <dbReference type="ARBA" id="ARBA00004141"/>
    </source>
</evidence>
<comment type="subcellular location">
    <subcellularLocation>
        <location evidence="1">Membrane</location>
        <topology evidence="1">Multi-pass membrane protein</topology>
    </subcellularLocation>
</comment>
<dbReference type="HOGENOM" id="CLU_1643446_0_0_1"/>
<feature type="transmembrane region" description="Helical" evidence="6">
    <location>
        <begin position="139"/>
        <end position="163"/>
    </location>
</feature>
<dbReference type="PANTHER" id="PTHR16932:SF18">
    <property type="entry name" value="INTERFERON, ALPHA-INDUCIBLE PROTEIN 27-LIKE 2"/>
    <property type="match status" value="1"/>
</dbReference>
<feature type="transmembrane region" description="Helical" evidence="6">
    <location>
        <begin position="69"/>
        <end position="95"/>
    </location>
</feature>
<dbReference type="GO" id="GO:0016020">
    <property type="term" value="C:membrane"/>
    <property type="evidence" value="ECO:0007669"/>
    <property type="project" value="UniProtKB-SubCell"/>
</dbReference>
<evidence type="ECO:0000313" key="8">
    <source>
        <dbReference type="Proteomes" id="UP000019487"/>
    </source>
</evidence>
<comment type="similarity">
    <text evidence="2">Belongs to the IFI6/IFI27 family.</text>
</comment>
<feature type="transmembrane region" description="Helical" evidence="6">
    <location>
        <begin position="107"/>
        <end position="127"/>
    </location>
</feature>
<dbReference type="AlphaFoldDB" id="W9C557"/>
<name>W9C557_SCLBF</name>
<sequence>MAGFLSTLRRSCKTLFASFNTTLSTLKRWFHREITPTLQDIASTIHDLYHNYMRPFVLRSLRFVCDHPFAIAIGILSIIAIIYPGVIITLLLFILGFGVLGPAAGSIAALIQALIGNVSAGSLFAMFQSAGMAGFGLMTLHGVAICIPVLILLAVLVYLVVVWRLEMERVREKEKTV</sequence>
<dbReference type="InterPro" id="IPR038213">
    <property type="entry name" value="IFI6/IFI27-like_sf"/>
</dbReference>
<evidence type="ECO:0000313" key="7">
    <source>
        <dbReference type="EMBL" id="ESZ90823.1"/>
    </source>
</evidence>
<dbReference type="EMBL" id="AYSA01000573">
    <property type="protein sequence ID" value="ESZ90823.1"/>
    <property type="molecule type" value="Genomic_DNA"/>
</dbReference>
<comment type="caution">
    <text evidence="7">The sequence shown here is derived from an EMBL/GenBank/DDBJ whole genome shotgun (WGS) entry which is preliminary data.</text>
</comment>
<keyword evidence="5 6" id="KW-0472">Membrane</keyword>
<evidence type="ECO:0000256" key="2">
    <source>
        <dbReference type="ARBA" id="ARBA00007262"/>
    </source>
</evidence>
<organism evidence="7 8">
    <name type="scientific">Sclerotinia borealis (strain F-4128)</name>
    <dbReference type="NCBI Taxonomy" id="1432307"/>
    <lineage>
        <taxon>Eukaryota</taxon>
        <taxon>Fungi</taxon>
        <taxon>Dikarya</taxon>
        <taxon>Ascomycota</taxon>
        <taxon>Pezizomycotina</taxon>
        <taxon>Leotiomycetes</taxon>
        <taxon>Helotiales</taxon>
        <taxon>Sclerotiniaceae</taxon>
        <taxon>Sclerotinia</taxon>
    </lineage>
</organism>
<dbReference type="InterPro" id="IPR009311">
    <property type="entry name" value="IFI6/IFI27-like"/>
</dbReference>
<evidence type="ECO:0000256" key="5">
    <source>
        <dbReference type="ARBA" id="ARBA00023136"/>
    </source>
</evidence>
<evidence type="ECO:0000256" key="6">
    <source>
        <dbReference type="SAM" id="Phobius"/>
    </source>
</evidence>
<protein>
    <submittedName>
        <fullName evidence="7">Uncharacterized protein</fullName>
    </submittedName>
</protein>
<dbReference type="PANTHER" id="PTHR16932">
    <property type="entry name" value="INTERFERON ALPHA-INDUCIBLE PROTEIN 27"/>
    <property type="match status" value="1"/>
</dbReference>
<dbReference type="OrthoDB" id="440424at2759"/>
<dbReference type="Pfam" id="PF06140">
    <property type="entry name" value="Ifi-6-16"/>
    <property type="match status" value="1"/>
</dbReference>
<proteinExistence type="inferred from homology"/>
<keyword evidence="4 6" id="KW-1133">Transmembrane helix</keyword>
<keyword evidence="3 6" id="KW-0812">Transmembrane</keyword>
<gene>
    <name evidence="7" type="ORF">SBOR_8799</name>
</gene>
<dbReference type="Proteomes" id="UP000019487">
    <property type="component" value="Unassembled WGS sequence"/>
</dbReference>
<reference evidence="7 8" key="1">
    <citation type="journal article" date="2014" name="Genome Announc.">
        <title>Draft genome sequence of Sclerotinia borealis, a psychrophilic plant pathogenic fungus.</title>
        <authorList>
            <person name="Mardanov A.V."/>
            <person name="Beletsky A.V."/>
            <person name="Kadnikov V.V."/>
            <person name="Ignatov A.N."/>
            <person name="Ravin N.V."/>
        </authorList>
    </citation>
    <scope>NUCLEOTIDE SEQUENCE [LARGE SCALE GENOMIC DNA]</scope>
    <source>
        <strain evidence="8">F-4157</strain>
    </source>
</reference>
<accession>W9C557</accession>